<comment type="caution">
    <text evidence="1">The sequence shown here is derived from an EMBL/GenBank/DDBJ whole genome shotgun (WGS) entry which is preliminary data.</text>
</comment>
<reference evidence="1" key="1">
    <citation type="journal article" date="2023" name="Mol. Phylogenet. Evol.">
        <title>Genome-scale phylogeny and comparative genomics of the fungal order Sordariales.</title>
        <authorList>
            <person name="Hensen N."/>
            <person name="Bonometti L."/>
            <person name="Westerberg I."/>
            <person name="Brannstrom I.O."/>
            <person name="Guillou S."/>
            <person name="Cros-Aarteil S."/>
            <person name="Calhoun S."/>
            <person name="Haridas S."/>
            <person name="Kuo A."/>
            <person name="Mondo S."/>
            <person name="Pangilinan J."/>
            <person name="Riley R."/>
            <person name="LaButti K."/>
            <person name="Andreopoulos B."/>
            <person name="Lipzen A."/>
            <person name="Chen C."/>
            <person name="Yan M."/>
            <person name="Daum C."/>
            <person name="Ng V."/>
            <person name="Clum A."/>
            <person name="Steindorff A."/>
            <person name="Ohm R.A."/>
            <person name="Martin F."/>
            <person name="Silar P."/>
            <person name="Natvig D.O."/>
            <person name="Lalanne C."/>
            <person name="Gautier V."/>
            <person name="Ament-Velasquez S.L."/>
            <person name="Kruys A."/>
            <person name="Hutchinson M.I."/>
            <person name="Powell A.J."/>
            <person name="Barry K."/>
            <person name="Miller A.N."/>
            <person name="Grigoriev I.V."/>
            <person name="Debuchy R."/>
            <person name="Gladieux P."/>
            <person name="Hiltunen Thoren M."/>
            <person name="Johannesson H."/>
        </authorList>
    </citation>
    <scope>NUCLEOTIDE SEQUENCE</scope>
    <source>
        <strain evidence="1">CBS 731.68</strain>
    </source>
</reference>
<accession>A0AAN6U2F2</accession>
<gene>
    <name evidence="1" type="ORF">N657DRAFT_643687</name>
</gene>
<evidence type="ECO:0000313" key="1">
    <source>
        <dbReference type="EMBL" id="KAK4124919.1"/>
    </source>
</evidence>
<name>A0AAN6U2F2_9PEZI</name>
<protein>
    <submittedName>
        <fullName evidence="1">Uncharacterized protein</fullName>
    </submittedName>
</protein>
<keyword evidence="2" id="KW-1185">Reference proteome</keyword>
<reference evidence="1" key="2">
    <citation type="submission" date="2023-05" db="EMBL/GenBank/DDBJ databases">
        <authorList>
            <consortium name="Lawrence Berkeley National Laboratory"/>
            <person name="Steindorff A."/>
            <person name="Hensen N."/>
            <person name="Bonometti L."/>
            <person name="Westerberg I."/>
            <person name="Brannstrom I.O."/>
            <person name="Guillou S."/>
            <person name="Cros-Aarteil S."/>
            <person name="Calhoun S."/>
            <person name="Haridas S."/>
            <person name="Kuo A."/>
            <person name="Mondo S."/>
            <person name="Pangilinan J."/>
            <person name="Riley R."/>
            <person name="Labutti K."/>
            <person name="Andreopoulos B."/>
            <person name="Lipzen A."/>
            <person name="Chen C."/>
            <person name="Yanf M."/>
            <person name="Daum C."/>
            <person name="Ng V."/>
            <person name="Clum A."/>
            <person name="Ohm R."/>
            <person name="Martin F."/>
            <person name="Silar P."/>
            <person name="Natvig D."/>
            <person name="Lalanne C."/>
            <person name="Gautier V."/>
            <person name="Ament-Velasquez S.L."/>
            <person name="Kruys A."/>
            <person name="Hutchinson M.I."/>
            <person name="Powell A.J."/>
            <person name="Barry K."/>
            <person name="Miller A.N."/>
            <person name="Grigoriev I.V."/>
            <person name="Debuchy R."/>
            <person name="Gladieux P."/>
            <person name="Thoren M.H."/>
            <person name="Johannesson H."/>
        </authorList>
    </citation>
    <scope>NUCLEOTIDE SEQUENCE</scope>
    <source>
        <strain evidence="1">CBS 731.68</strain>
    </source>
</reference>
<dbReference type="Proteomes" id="UP001302602">
    <property type="component" value="Unassembled WGS sequence"/>
</dbReference>
<evidence type="ECO:0000313" key="2">
    <source>
        <dbReference type="Proteomes" id="UP001302602"/>
    </source>
</evidence>
<sequence length="97" mass="10519">MLRVAVGLSVSEIRGRSWGAWAGSFDPEAGYRYLTFKNVTVRPESREKLSAWLEVVLCRSGVLDFNGPAAEPTCRLPLISSASPFHSTPPENGSPAL</sequence>
<dbReference type="EMBL" id="MU853226">
    <property type="protein sequence ID" value="KAK4124919.1"/>
    <property type="molecule type" value="Genomic_DNA"/>
</dbReference>
<dbReference type="RefSeq" id="XP_062648690.1">
    <property type="nucleotide sequence ID" value="XM_062792605.1"/>
</dbReference>
<proteinExistence type="predicted"/>
<dbReference type="AlphaFoldDB" id="A0AAN6U2F2"/>
<dbReference type="GeneID" id="87829374"/>
<organism evidence="1 2">
    <name type="scientific">Parathielavia appendiculata</name>
    <dbReference type="NCBI Taxonomy" id="2587402"/>
    <lineage>
        <taxon>Eukaryota</taxon>
        <taxon>Fungi</taxon>
        <taxon>Dikarya</taxon>
        <taxon>Ascomycota</taxon>
        <taxon>Pezizomycotina</taxon>
        <taxon>Sordariomycetes</taxon>
        <taxon>Sordariomycetidae</taxon>
        <taxon>Sordariales</taxon>
        <taxon>Chaetomiaceae</taxon>
        <taxon>Parathielavia</taxon>
    </lineage>
</organism>